<dbReference type="InterPro" id="IPR036291">
    <property type="entry name" value="NAD(P)-bd_dom_sf"/>
</dbReference>
<evidence type="ECO:0000256" key="12">
    <source>
        <dbReference type="ARBA" id="ARBA00069372"/>
    </source>
</evidence>
<feature type="binding site" evidence="14">
    <location>
        <position position="132"/>
    </location>
    <ligand>
        <name>NADPH</name>
        <dbReference type="ChEBI" id="CHEBI:57783"/>
    </ligand>
</feature>
<dbReference type="InterPro" id="IPR013328">
    <property type="entry name" value="6PGD_dom2"/>
</dbReference>
<feature type="active site" description="Proton acceptor" evidence="14 15">
    <location>
        <position position="183"/>
    </location>
</feature>
<evidence type="ECO:0000313" key="22">
    <source>
        <dbReference type="Proteomes" id="UP000198462"/>
    </source>
</evidence>
<dbReference type="PRINTS" id="PR00077">
    <property type="entry name" value="GPDHDRGNASE"/>
</dbReference>
<evidence type="ECO:0000256" key="11">
    <source>
        <dbReference type="ARBA" id="ARBA00066687"/>
    </source>
</evidence>
<keyword evidence="22" id="KW-1185">Reference proteome</keyword>
<dbReference type="GO" id="GO:0046168">
    <property type="term" value="P:glycerol-3-phosphate catabolic process"/>
    <property type="evidence" value="ECO:0007669"/>
    <property type="project" value="InterPro"/>
</dbReference>
<evidence type="ECO:0000256" key="17">
    <source>
        <dbReference type="PIRSR" id="PIRSR000114-3"/>
    </source>
</evidence>
<dbReference type="Proteomes" id="UP000198462">
    <property type="component" value="Unassembled WGS sequence"/>
</dbReference>
<feature type="binding site" evidence="14">
    <location>
        <position position="130"/>
    </location>
    <ligand>
        <name>sn-glycerol 3-phosphate</name>
        <dbReference type="ChEBI" id="CHEBI:57597"/>
    </ligand>
</feature>
<feature type="binding site" evidence="17">
    <location>
        <begin position="7"/>
        <end position="12"/>
    </location>
    <ligand>
        <name>NAD(+)</name>
        <dbReference type="ChEBI" id="CHEBI:57540"/>
    </ligand>
</feature>
<dbReference type="NCBIfam" id="NF000940">
    <property type="entry name" value="PRK00094.1-2"/>
    <property type="match status" value="1"/>
</dbReference>
<feature type="binding site" evidence="14">
    <location>
        <position position="100"/>
    </location>
    <ligand>
        <name>sn-glycerol 3-phosphate</name>
        <dbReference type="ChEBI" id="CHEBI:57597"/>
    </ligand>
</feature>
<gene>
    <name evidence="14" type="primary">gpsA</name>
    <name evidence="21" type="ORF">B5C34_04305</name>
</gene>
<evidence type="ECO:0000256" key="7">
    <source>
        <dbReference type="ARBA" id="ARBA00023098"/>
    </source>
</evidence>
<comment type="function">
    <text evidence="14">Catalyzes the reduction of the glycolytic intermediate dihydroxyacetone phosphate (DHAP) to sn-glycerol 3-phosphate (G3P), the key precursor for phospholipid synthesis.</text>
</comment>
<evidence type="ECO:0000259" key="20">
    <source>
        <dbReference type="Pfam" id="PF07479"/>
    </source>
</evidence>
<comment type="subcellular location">
    <subcellularLocation>
        <location evidence="14">Cytoplasm</location>
    </subcellularLocation>
</comment>
<feature type="binding site" evidence="14">
    <location>
        <position position="271"/>
    </location>
    <ligand>
        <name>NADPH</name>
        <dbReference type="ChEBI" id="CHEBI:57783"/>
    </ligand>
</feature>
<feature type="domain" description="Glycerol-3-phosphate dehydrogenase NAD-dependent N-terminal" evidence="19">
    <location>
        <begin position="2"/>
        <end position="152"/>
    </location>
</feature>
<dbReference type="GO" id="GO:0006650">
    <property type="term" value="P:glycerophospholipid metabolic process"/>
    <property type="evidence" value="ECO:0007669"/>
    <property type="project" value="UniProtKB-UniRule"/>
</dbReference>
<dbReference type="RefSeq" id="WP_088711543.1">
    <property type="nucleotide sequence ID" value="NZ_NFZT01000001.1"/>
</dbReference>
<evidence type="ECO:0000256" key="6">
    <source>
        <dbReference type="ARBA" id="ARBA00023027"/>
    </source>
</evidence>
<dbReference type="PIRSF" id="PIRSF000114">
    <property type="entry name" value="Glycerol-3-P_dh"/>
    <property type="match status" value="1"/>
</dbReference>
<feature type="binding site" evidence="16">
    <location>
        <begin position="247"/>
        <end position="248"/>
    </location>
    <ligand>
        <name>substrate</name>
    </ligand>
</feature>
<evidence type="ECO:0000256" key="5">
    <source>
        <dbReference type="ARBA" id="ARBA00023002"/>
    </source>
</evidence>
<evidence type="ECO:0000256" key="8">
    <source>
        <dbReference type="ARBA" id="ARBA00023209"/>
    </source>
</evidence>
<evidence type="ECO:0000259" key="19">
    <source>
        <dbReference type="Pfam" id="PF01210"/>
    </source>
</evidence>
<feature type="binding site" evidence="14">
    <location>
        <position position="246"/>
    </location>
    <ligand>
        <name>sn-glycerol 3-phosphate</name>
        <dbReference type="ChEBI" id="CHEBI:57597"/>
    </ligand>
</feature>
<dbReference type="Gene3D" id="3.40.50.720">
    <property type="entry name" value="NAD(P)-binding Rossmann-like Domain"/>
    <property type="match status" value="1"/>
</dbReference>
<comment type="caution">
    <text evidence="21">The sequence shown here is derived from an EMBL/GenBank/DDBJ whole genome shotgun (WGS) entry which is preliminary data.</text>
</comment>
<dbReference type="NCBIfam" id="NF000942">
    <property type="entry name" value="PRK00094.1-4"/>
    <property type="match status" value="1"/>
</dbReference>
<keyword evidence="6 14" id="KW-0520">NAD</keyword>
<comment type="caution">
    <text evidence="14">Lacks conserved residue(s) required for the propagation of feature annotation.</text>
</comment>
<dbReference type="InterPro" id="IPR008927">
    <property type="entry name" value="6-PGluconate_DH-like_C_sf"/>
</dbReference>
<feature type="binding site" evidence="17">
    <location>
        <position position="247"/>
    </location>
    <ligand>
        <name>NAD(+)</name>
        <dbReference type="ChEBI" id="CHEBI:57540"/>
    </ligand>
</feature>
<feature type="binding site" evidence="14">
    <location>
        <position position="236"/>
    </location>
    <ligand>
        <name>sn-glycerol 3-phosphate</name>
        <dbReference type="ChEBI" id="CHEBI:57597"/>
    </ligand>
</feature>
<dbReference type="Pfam" id="PF01210">
    <property type="entry name" value="NAD_Gly3P_dh_N"/>
    <property type="match status" value="1"/>
</dbReference>
<dbReference type="HAMAP" id="MF_00394">
    <property type="entry name" value="NAD_Glyc3P_dehydrog"/>
    <property type="match status" value="1"/>
</dbReference>
<evidence type="ECO:0000256" key="3">
    <source>
        <dbReference type="ARBA" id="ARBA00022741"/>
    </source>
</evidence>
<evidence type="ECO:0000256" key="10">
    <source>
        <dbReference type="ARBA" id="ARBA00052716"/>
    </source>
</evidence>
<feature type="binding site" evidence="14">
    <location>
        <position position="11"/>
    </location>
    <ligand>
        <name>NADPH</name>
        <dbReference type="ChEBI" id="CHEBI:57783"/>
    </ligand>
</feature>
<dbReference type="GO" id="GO:0051287">
    <property type="term" value="F:NAD binding"/>
    <property type="evidence" value="ECO:0007669"/>
    <property type="project" value="InterPro"/>
</dbReference>
<feature type="binding site" evidence="14">
    <location>
        <position position="273"/>
    </location>
    <ligand>
        <name>NADPH</name>
        <dbReference type="ChEBI" id="CHEBI:57783"/>
    </ligand>
</feature>
<evidence type="ECO:0000256" key="13">
    <source>
        <dbReference type="ARBA" id="ARBA00080511"/>
    </source>
</evidence>
<keyword evidence="14" id="KW-0963">Cytoplasm</keyword>
<feature type="binding site" evidence="14">
    <location>
        <position position="100"/>
    </location>
    <ligand>
        <name>NADPH</name>
        <dbReference type="ChEBI" id="CHEBI:57783"/>
    </ligand>
</feature>
<dbReference type="UniPathway" id="UPA00940"/>
<dbReference type="SUPFAM" id="SSF51735">
    <property type="entry name" value="NAD(P)-binding Rossmann-fold domains"/>
    <property type="match status" value="1"/>
</dbReference>
<dbReference type="InterPro" id="IPR006109">
    <property type="entry name" value="G3P_DH_NAD-dep_C"/>
</dbReference>
<dbReference type="Gene3D" id="1.10.1040.10">
    <property type="entry name" value="N-(1-d-carboxylethyl)-l-norvaline Dehydrogenase, domain 2"/>
    <property type="match status" value="1"/>
</dbReference>
<comment type="catalytic activity">
    <reaction evidence="14">
        <text>sn-glycerol 3-phosphate + NAD(+) = dihydroxyacetone phosphate + NADH + H(+)</text>
        <dbReference type="Rhea" id="RHEA:11092"/>
        <dbReference type="ChEBI" id="CHEBI:15378"/>
        <dbReference type="ChEBI" id="CHEBI:57540"/>
        <dbReference type="ChEBI" id="CHEBI:57597"/>
        <dbReference type="ChEBI" id="CHEBI:57642"/>
        <dbReference type="ChEBI" id="CHEBI:57945"/>
        <dbReference type="EC" id="1.1.1.94"/>
    </reaction>
</comment>
<dbReference type="FunFam" id="1.10.1040.10:FF:000001">
    <property type="entry name" value="Glycerol-3-phosphate dehydrogenase [NAD(P)+]"/>
    <property type="match status" value="1"/>
</dbReference>
<keyword evidence="4 14" id="KW-0521">NADP</keyword>
<feature type="binding site" evidence="14">
    <location>
        <position position="248"/>
    </location>
    <ligand>
        <name>sn-glycerol 3-phosphate</name>
        <dbReference type="ChEBI" id="CHEBI:57597"/>
    </ligand>
</feature>
<comment type="similarity">
    <text evidence="1 14 18">Belongs to the NAD-dependent glycerol-3-phosphate dehydrogenase family.</text>
</comment>
<evidence type="ECO:0000256" key="18">
    <source>
        <dbReference type="RuleBase" id="RU000437"/>
    </source>
</evidence>
<comment type="catalytic activity">
    <reaction evidence="10">
        <text>sn-glycerol 3-phosphate + NADP(+) = dihydroxyacetone phosphate + NADPH + H(+)</text>
        <dbReference type="Rhea" id="RHEA:11096"/>
        <dbReference type="ChEBI" id="CHEBI:15378"/>
        <dbReference type="ChEBI" id="CHEBI:57597"/>
        <dbReference type="ChEBI" id="CHEBI:57642"/>
        <dbReference type="ChEBI" id="CHEBI:57783"/>
        <dbReference type="ChEBI" id="CHEBI:58349"/>
        <dbReference type="EC" id="1.1.1.94"/>
    </reaction>
    <physiologicalReaction direction="right-to-left" evidence="10">
        <dbReference type="Rhea" id="RHEA:11098"/>
    </physiologicalReaction>
</comment>
<feature type="domain" description="Glycerol-3-phosphate dehydrogenase NAD-dependent C-terminal" evidence="20">
    <location>
        <begin position="172"/>
        <end position="312"/>
    </location>
</feature>
<evidence type="ECO:0000256" key="1">
    <source>
        <dbReference type="ARBA" id="ARBA00011009"/>
    </source>
</evidence>
<dbReference type="InterPro" id="IPR011128">
    <property type="entry name" value="G3P_DH_NAD-dep_N"/>
</dbReference>
<dbReference type="Pfam" id="PF07479">
    <property type="entry name" value="NAD_Gly3P_dh_C"/>
    <property type="match status" value="1"/>
</dbReference>
<dbReference type="PROSITE" id="PS00957">
    <property type="entry name" value="NAD_G3PDH"/>
    <property type="match status" value="1"/>
</dbReference>
<accession>A0A219B4N2</accession>
<evidence type="ECO:0000256" key="14">
    <source>
        <dbReference type="HAMAP-Rule" id="MF_00394"/>
    </source>
</evidence>
<reference evidence="22" key="1">
    <citation type="submission" date="2017-05" db="EMBL/GenBank/DDBJ databases">
        <authorList>
            <person name="Lin X."/>
        </authorList>
    </citation>
    <scope>NUCLEOTIDE SEQUENCE [LARGE SCALE GENOMIC DNA]</scope>
    <source>
        <strain evidence="22">JLT2012</strain>
    </source>
</reference>
<dbReference type="AlphaFoldDB" id="A0A219B4N2"/>
<dbReference type="FunFam" id="3.40.50.720:FF:000019">
    <property type="entry name" value="Glycerol-3-phosphate dehydrogenase [NAD(P)+]"/>
    <property type="match status" value="1"/>
</dbReference>
<evidence type="ECO:0000256" key="15">
    <source>
        <dbReference type="PIRSR" id="PIRSR000114-1"/>
    </source>
</evidence>
<feature type="binding site" evidence="17">
    <location>
        <position position="132"/>
    </location>
    <ligand>
        <name>NAD(+)</name>
        <dbReference type="ChEBI" id="CHEBI:57540"/>
    </ligand>
</feature>
<dbReference type="GO" id="GO:0008654">
    <property type="term" value="P:phospholipid biosynthetic process"/>
    <property type="evidence" value="ECO:0007669"/>
    <property type="project" value="UniProtKB-KW"/>
</dbReference>
<name>A0A219B4N2_9SPHN</name>
<keyword evidence="7 14" id="KW-0443">Lipid metabolism</keyword>
<dbReference type="SUPFAM" id="SSF48179">
    <property type="entry name" value="6-phosphogluconate dehydrogenase C-terminal domain-like"/>
    <property type="match status" value="1"/>
</dbReference>
<keyword evidence="9 14" id="KW-1208">Phospholipid metabolism</keyword>
<dbReference type="InterPro" id="IPR006168">
    <property type="entry name" value="G3P_DH_NAD-dep"/>
</dbReference>
<evidence type="ECO:0000256" key="2">
    <source>
        <dbReference type="ARBA" id="ARBA00022516"/>
    </source>
</evidence>
<dbReference type="PANTHER" id="PTHR11728:SF1">
    <property type="entry name" value="GLYCEROL-3-PHOSPHATE DEHYDROGENASE [NAD(+)] 2, CHLOROPLASTIC"/>
    <property type="match status" value="1"/>
</dbReference>
<sequence length="325" mass="33575">MKIGIIGAGAWGTALAQVCAESGPVLIWAHEERTVADINDHRENRTFLPGIKLSPEIAATTDLAALNSCDAALLVTPAQHAAKTLQALGPWQRPLILCCKGIEAGTKRLMSEVAEEVQPDAPLCVLSGPTFADEVAKGLPAAVTFSCADGELANRLVRRIAGSAFRPYHSDDILGAEIGGAVKNVLAIACGVADGLGLGKNARAALISRGFAEMVRFGTAKGAREETLAGLSGLGDLVLTCSSEASRNMSFGKALGEGDSAAALLADRVTVAEGVHTAPVLVSLARDLGVEMPISEAVLALVEGRLAPRDAMKALLQRPLTSEAN</sequence>
<evidence type="ECO:0000256" key="16">
    <source>
        <dbReference type="PIRSR" id="PIRSR000114-2"/>
    </source>
</evidence>
<comment type="pathway">
    <text evidence="14">Membrane lipid metabolism; glycerophospholipid metabolism.</text>
</comment>
<evidence type="ECO:0000313" key="21">
    <source>
        <dbReference type="EMBL" id="OWV32749.1"/>
    </source>
</evidence>
<dbReference type="GO" id="GO:0005975">
    <property type="term" value="P:carbohydrate metabolic process"/>
    <property type="evidence" value="ECO:0007669"/>
    <property type="project" value="InterPro"/>
</dbReference>
<dbReference type="GO" id="GO:0141153">
    <property type="term" value="F:glycerol-3-phosphate dehydrogenase (NADP+) activity"/>
    <property type="evidence" value="ECO:0007669"/>
    <property type="project" value="RHEA"/>
</dbReference>
<feature type="binding site" evidence="14">
    <location>
        <position position="247"/>
    </location>
    <ligand>
        <name>sn-glycerol 3-phosphate</name>
        <dbReference type="ChEBI" id="CHEBI:57597"/>
    </ligand>
</feature>
<dbReference type="EC" id="1.1.1.94" evidence="11 14"/>
<feature type="binding site" evidence="14">
    <location>
        <position position="247"/>
    </location>
    <ligand>
        <name>NADPH</name>
        <dbReference type="ChEBI" id="CHEBI:57783"/>
    </ligand>
</feature>
<keyword evidence="8 14" id="KW-0594">Phospholipid biosynthesis</keyword>
<keyword evidence="2 14" id="KW-0444">Lipid biosynthesis</keyword>
<dbReference type="GO" id="GO:0046167">
    <property type="term" value="P:glycerol-3-phosphate biosynthetic process"/>
    <property type="evidence" value="ECO:0007669"/>
    <property type="project" value="UniProtKB-UniRule"/>
</dbReference>
<feature type="binding site" evidence="14">
    <location>
        <position position="128"/>
    </location>
    <ligand>
        <name>sn-glycerol 3-phosphate</name>
        <dbReference type="ChEBI" id="CHEBI:57597"/>
    </ligand>
</feature>
<dbReference type="GO" id="GO:0141152">
    <property type="term" value="F:glycerol-3-phosphate dehydrogenase (NAD+) activity"/>
    <property type="evidence" value="ECO:0007669"/>
    <property type="project" value="RHEA"/>
</dbReference>
<feature type="binding site" evidence="14">
    <location>
        <position position="183"/>
    </location>
    <ligand>
        <name>sn-glycerol 3-phosphate</name>
        <dbReference type="ChEBI" id="CHEBI:57597"/>
    </ligand>
</feature>
<proteinExistence type="inferred from homology"/>
<dbReference type="OrthoDB" id="9812273at2"/>
<protein>
    <recommendedName>
        <fullName evidence="12 14">Glycerol-3-phosphate dehydrogenase [NAD(P)+]</fullName>
        <ecNumber evidence="11 14">1.1.1.94</ecNumber>
    </recommendedName>
    <alternativeName>
        <fullName evidence="14">NAD(P)(+)-dependent glycerol-3-phosphate dehydrogenase</fullName>
    </alternativeName>
    <alternativeName>
        <fullName evidence="13 14">NAD(P)H-dependent dihydroxyacetone-phosphate reductase</fullName>
    </alternativeName>
</protein>
<keyword evidence="5 14" id="KW-0560">Oxidoreductase</keyword>
<feature type="binding site" evidence="16">
    <location>
        <position position="100"/>
    </location>
    <ligand>
        <name>substrate</name>
    </ligand>
</feature>
<keyword evidence="3 14" id="KW-0547">Nucleotide-binding</keyword>
<dbReference type="GO" id="GO:0005829">
    <property type="term" value="C:cytosol"/>
    <property type="evidence" value="ECO:0007669"/>
    <property type="project" value="TreeGrafter"/>
</dbReference>
<feature type="binding site" evidence="14">
    <location>
        <position position="30"/>
    </location>
    <ligand>
        <name>NADPH</name>
        <dbReference type="ChEBI" id="CHEBI:57783"/>
    </ligand>
</feature>
<dbReference type="PANTHER" id="PTHR11728">
    <property type="entry name" value="GLYCEROL-3-PHOSPHATE DEHYDROGENASE"/>
    <property type="match status" value="1"/>
</dbReference>
<organism evidence="21 22">
    <name type="scientific">Pacificimonas flava</name>
    <dbReference type="NCBI Taxonomy" id="1234595"/>
    <lineage>
        <taxon>Bacteria</taxon>
        <taxon>Pseudomonadati</taxon>
        <taxon>Pseudomonadota</taxon>
        <taxon>Alphaproteobacteria</taxon>
        <taxon>Sphingomonadales</taxon>
        <taxon>Sphingosinicellaceae</taxon>
        <taxon>Pacificimonas</taxon>
    </lineage>
</organism>
<dbReference type="EMBL" id="NFZT01000001">
    <property type="protein sequence ID" value="OWV32749.1"/>
    <property type="molecule type" value="Genomic_DNA"/>
</dbReference>
<evidence type="ECO:0000256" key="9">
    <source>
        <dbReference type="ARBA" id="ARBA00023264"/>
    </source>
</evidence>
<evidence type="ECO:0000256" key="4">
    <source>
        <dbReference type="ARBA" id="ARBA00022857"/>
    </source>
</evidence>